<sequence length="101" mass="11203">MDFRTALNCLTLGGSLGIDKVALGWWILHASDEASQMAKAQLLQYRTCEALIRVLSSSSAGIAVDEHLRFFHCLICISRDDPNIDTVQYQSLISFTESVKP</sequence>
<keyword evidence="2" id="KW-1185">Reference proteome</keyword>
<proteinExistence type="predicted"/>
<evidence type="ECO:0000313" key="2">
    <source>
        <dbReference type="Proteomes" id="UP001497444"/>
    </source>
</evidence>
<protein>
    <submittedName>
        <fullName evidence="1">Uncharacterized protein</fullName>
    </submittedName>
</protein>
<gene>
    <name evidence="1" type="ORF">CSSPJE1EN1_LOCUS18920</name>
</gene>
<name>A0ABP0X2Y2_9BRYO</name>
<reference evidence="1" key="1">
    <citation type="submission" date="2024-02" db="EMBL/GenBank/DDBJ databases">
        <authorList>
            <consortium name="ELIXIR-Norway"/>
            <consortium name="Elixir Norway"/>
        </authorList>
    </citation>
    <scope>NUCLEOTIDE SEQUENCE</scope>
</reference>
<accession>A0ABP0X2Y2</accession>
<evidence type="ECO:0000313" key="1">
    <source>
        <dbReference type="EMBL" id="CAK9273442.1"/>
    </source>
</evidence>
<dbReference type="Proteomes" id="UP001497444">
    <property type="component" value="Chromosome 5"/>
</dbReference>
<organism evidence="1 2">
    <name type="scientific">Sphagnum jensenii</name>
    <dbReference type="NCBI Taxonomy" id="128206"/>
    <lineage>
        <taxon>Eukaryota</taxon>
        <taxon>Viridiplantae</taxon>
        <taxon>Streptophyta</taxon>
        <taxon>Embryophyta</taxon>
        <taxon>Bryophyta</taxon>
        <taxon>Sphagnophytina</taxon>
        <taxon>Sphagnopsida</taxon>
        <taxon>Sphagnales</taxon>
        <taxon>Sphagnaceae</taxon>
        <taxon>Sphagnum</taxon>
    </lineage>
</organism>
<dbReference type="EMBL" id="OZ020100">
    <property type="protein sequence ID" value="CAK9273442.1"/>
    <property type="molecule type" value="Genomic_DNA"/>
</dbReference>